<sequence length="107" mass="12002">MCTSRFHIGCRRYSSLTYQVIVSGLNGENMTIDLCNTEEQMKAITVLQLKEKLGERVPGRAGNNMDNIRLIFANKNQMVDESTLVSYGIQHKSLIQMVIKLPGGVQL</sequence>
<dbReference type="CDD" id="cd17039">
    <property type="entry name" value="Ubl_ubiquitin_like"/>
    <property type="match status" value="1"/>
</dbReference>
<dbReference type="PROSITE" id="PS50053">
    <property type="entry name" value="UBIQUITIN_2"/>
    <property type="match status" value="1"/>
</dbReference>
<dbReference type="Pfam" id="PF00240">
    <property type="entry name" value="ubiquitin"/>
    <property type="match status" value="1"/>
</dbReference>
<reference evidence="2" key="2">
    <citation type="submission" date="2025-09" db="UniProtKB">
        <authorList>
            <consortium name="Ensembl"/>
        </authorList>
    </citation>
    <scope>IDENTIFICATION</scope>
</reference>
<evidence type="ECO:0000313" key="3">
    <source>
        <dbReference type="Proteomes" id="UP000694546"/>
    </source>
</evidence>
<dbReference type="Ensembl" id="ENSGMOT00000073660.1">
    <property type="protein sequence ID" value="ENSGMOP00000052408.1"/>
    <property type="gene ID" value="ENSGMOG00000029445.1"/>
</dbReference>
<dbReference type="Proteomes" id="UP000694546">
    <property type="component" value="Chromosome 17"/>
</dbReference>
<reference evidence="2" key="1">
    <citation type="submission" date="2025-08" db="UniProtKB">
        <authorList>
            <consortium name="Ensembl"/>
        </authorList>
    </citation>
    <scope>IDENTIFICATION</scope>
</reference>
<accession>A0A8C5BWY0</accession>
<dbReference type="AlphaFoldDB" id="A0A8C5BWY0"/>
<evidence type="ECO:0000259" key="1">
    <source>
        <dbReference type="PROSITE" id="PS50053"/>
    </source>
</evidence>
<name>A0A8C5BWY0_GADMO</name>
<feature type="domain" description="Ubiquitin-like" evidence="1">
    <location>
        <begin position="45"/>
        <end position="104"/>
    </location>
</feature>
<dbReference type="Gene3D" id="3.10.20.90">
    <property type="entry name" value="Phosphatidylinositol 3-kinase Catalytic Subunit, Chain A, domain 1"/>
    <property type="match status" value="1"/>
</dbReference>
<dbReference type="InterPro" id="IPR029071">
    <property type="entry name" value="Ubiquitin-like_domsf"/>
</dbReference>
<dbReference type="GeneTree" id="ENSGT01030000239687"/>
<organism evidence="2 3">
    <name type="scientific">Gadus morhua</name>
    <name type="common">Atlantic cod</name>
    <dbReference type="NCBI Taxonomy" id="8049"/>
    <lineage>
        <taxon>Eukaryota</taxon>
        <taxon>Metazoa</taxon>
        <taxon>Chordata</taxon>
        <taxon>Craniata</taxon>
        <taxon>Vertebrata</taxon>
        <taxon>Euteleostomi</taxon>
        <taxon>Actinopterygii</taxon>
        <taxon>Neopterygii</taxon>
        <taxon>Teleostei</taxon>
        <taxon>Neoteleostei</taxon>
        <taxon>Acanthomorphata</taxon>
        <taxon>Zeiogadaria</taxon>
        <taxon>Gadariae</taxon>
        <taxon>Gadiformes</taxon>
        <taxon>Gadoidei</taxon>
        <taxon>Gadidae</taxon>
        <taxon>Gadus</taxon>
    </lineage>
</organism>
<evidence type="ECO:0000313" key="2">
    <source>
        <dbReference type="Ensembl" id="ENSGMOP00000052408.1"/>
    </source>
</evidence>
<dbReference type="InterPro" id="IPR000626">
    <property type="entry name" value="Ubiquitin-like_dom"/>
</dbReference>
<keyword evidence="3" id="KW-1185">Reference proteome</keyword>
<dbReference type="SUPFAM" id="SSF54236">
    <property type="entry name" value="Ubiquitin-like"/>
    <property type="match status" value="1"/>
</dbReference>
<dbReference type="OMA" id="YGITHKS"/>
<protein>
    <recommendedName>
        <fullName evidence="1">Ubiquitin-like domain-containing protein</fullName>
    </recommendedName>
</protein>
<proteinExistence type="predicted"/>
<dbReference type="SMART" id="SM00213">
    <property type="entry name" value="UBQ"/>
    <property type="match status" value="1"/>
</dbReference>